<dbReference type="Pfam" id="PF06985">
    <property type="entry name" value="HET"/>
    <property type="match status" value="1"/>
</dbReference>
<dbReference type="InterPro" id="IPR010730">
    <property type="entry name" value="HET"/>
</dbReference>
<proteinExistence type="predicted"/>
<protein>
    <recommendedName>
        <fullName evidence="2">Heterokaryon incompatibility domain-containing protein</fullName>
    </recommendedName>
</protein>
<evidence type="ECO:0000256" key="1">
    <source>
        <dbReference type="SAM" id="MobiDB-lite"/>
    </source>
</evidence>
<accession>A0ABR4B9T7</accession>
<feature type="compositionally biased region" description="Basic and acidic residues" evidence="1">
    <location>
        <begin position="120"/>
        <end position="129"/>
    </location>
</feature>
<dbReference type="Proteomes" id="UP001590951">
    <property type="component" value="Unassembled WGS sequence"/>
</dbReference>
<evidence type="ECO:0000313" key="4">
    <source>
        <dbReference type="Proteomes" id="UP001590951"/>
    </source>
</evidence>
<gene>
    <name evidence="3" type="ORF">ABVK25_006267</name>
</gene>
<feature type="domain" description="Heterokaryon incompatibility" evidence="2">
    <location>
        <begin position="93"/>
        <end position="192"/>
    </location>
</feature>
<sequence length="210" mass="23359">MSCEIITVRPPYPTAITRSYIDELDDLVKRALFQHAEPVSKQESSRATDILARLQVLSPSLAKDFKPREDSTQKIPFRLLSHGVDLSTPEVSYVALSYCWAENNAVGGGAESMAQQAINPKDESERNSSEHPLPCSPLLSKALLNEPNFPHEGMVVDVVCINQQDAGEKYKAINAMNIVYQSAREIIVLLDDIEITVSEHSFLKAYLPLF</sequence>
<evidence type="ECO:0000259" key="2">
    <source>
        <dbReference type="Pfam" id="PF06985"/>
    </source>
</evidence>
<dbReference type="EMBL" id="JBHFEH010000020">
    <property type="protein sequence ID" value="KAL2053614.1"/>
    <property type="molecule type" value="Genomic_DNA"/>
</dbReference>
<keyword evidence="4" id="KW-1185">Reference proteome</keyword>
<evidence type="ECO:0000313" key="3">
    <source>
        <dbReference type="EMBL" id="KAL2053614.1"/>
    </source>
</evidence>
<organism evidence="3 4">
    <name type="scientific">Lepraria finkii</name>
    <dbReference type="NCBI Taxonomy" id="1340010"/>
    <lineage>
        <taxon>Eukaryota</taxon>
        <taxon>Fungi</taxon>
        <taxon>Dikarya</taxon>
        <taxon>Ascomycota</taxon>
        <taxon>Pezizomycotina</taxon>
        <taxon>Lecanoromycetes</taxon>
        <taxon>OSLEUM clade</taxon>
        <taxon>Lecanoromycetidae</taxon>
        <taxon>Lecanorales</taxon>
        <taxon>Lecanorineae</taxon>
        <taxon>Stereocaulaceae</taxon>
        <taxon>Lepraria</taxon>
    </lineage>
</organism>
<reference evidence="3 4" key="1">
    <citation type="submission" date="2024-09" db="EMBL/GenBank/DDBJ databases">
        <title>Rethinking Asexuality: The Enigmatic Case of Functional Sexual Genes in Lepraria (Stereocaulaceae).</title>
        <authorList>
            <person name="Doellman M."/>
            <person name="Sun Y."/>
            <person name="Barcenas-Pena A."/>
            <person name="Lumbsch H.T."/>
            <person name="Grewe F."/>
        </authorList>
    </citation>
    <scope>NUCLEOTIDE SEQUENCE [LARGE SCALE GENOMIC DNA]</scope>
    <source>
        <strain evidence="3 4">Grewe 0041</strain>
    </source>
</reference>
<comment type="caution">
    <text evidence="3">The sequence shown here is derived from an EMBL/GenBank/DDBJ whole genome shotgun (WGS) entry which is preliminary data.</text>
</comment>
<feature type="region of interest" description="Disordered" evidence="1">
    <location>
        <begin position="111"/>
        <end position="133"/>
    </location>
</feature>
<name>A0ABR4B9T7_9LECA</name>